<comment type="caution">
    <text evidence="2">The sequence shown here is derived from an EMBL/GenBank/DDBJ whole genome shotgun (WGS) entry which is preliminary data.</text>
</comment>
<dbReference type="PANTHER" id="PTHR47326:SF1">
    <property type="entry name" value="HTH PSQ-TYPE DOMAIN-CONTAINING PROTEIN"/>
    <property type="match status" value="1"/>
</dbReference>
<organism evidence="2 3">
    <name type="scientific">Araneus ventricosus</name>
    <name type="common">Orbweaver spider</name>
    <name type="synonym">Epeira ventricosa</name>
    <dbReference type="NCBI Taxonomy" id="182803"/>
    <lineage>
        <taxon>Eukaryota</taxon>
        <taxon>Metazoa</taxon>
        <taxon>Ecdysozoa</taxon>
        <taxon>Arthropoda</taxon>
        <taxon>Chelicerata</taxon>
        <taxon>Arachnida</taxon>
        <taxon>Araneae</taxon>
        <taxon>Araneomorphae</taxon>
        <taxon>Entelegynae</taxon>
        <taxon>Araneoidea</taxon>
        <taxon>Araneidae</taxon>
        <taxon>Araneus</taxon>
    </lineage>
</organism>
<feature type="region of interest" description="Disordered" evidence="1">
    <location>
        <begin position="24"/>
        <end position="64"/>
    </location>
</feature>
<name>A0A4Y2L7B8_ARAVE</name>
<sequence>MEKYPTERQYPLWVDNFRETGSCLKRKSPGRPRHVRTPENVAAVRDAETQSPRRSARKQASALGLSQRSLRRILHADLKFHPYK</sequence>
<accession>A0A4Y2L7B8</accession>
<evidence type="ECO:0000256" key="1">
    <source>
        <dbReference type="SAM" id="MobiDB-lite"/>
    </source>
</evidence>
<proteinExistence type="predicted"/>
<gene>
    <name evidence="2" type="ORF">AVEN_51333_1</name>
</gene>
<evidence type="ECO:0000313" key="3">
    <source>
        <dbReference type="Proteomes" id="UP000499080"/>
    </source>
</evidence>
<protein>
    <recommendedName>
        <fullName evidence="4">DUF4817 domain-containing protein</fullName>
    </recommendedName>
</protein>
<keyword evidence="3" id="KW-1185">Reference proteome</keyword>
<feature type="compositionally biased region" description="Basic residues" evidence="1">
    <location>
        <begin position="24"/>
        <end position="35"/>
    </location>
</feature>
<dbReference type="EMBL" id="BGPR01005387">
    <property type="protein sequence ID" value="GBN09707.1"/>
    <property type="molecule type" value="Genomic_DNA"/>
</dbReference>
<dbReference type="Proteomes" id="UP000499080">
    <property type="component" value="Unassembled WGS sequence"/>
</dbReference>
<dbReference type="PANTHER" id="PTHR47326">
    <property type="entry name" value="TRANSPOSABLE ELEMENT TC3 TRANSPOSASE-LIKE PROTEIN"/>
    <property type="match status" value="1"/>
</dbReference>
<dbReference type="OrthoDB" id="6513831at2759"/>
<evidence type="ECO:0000313" key="2">
    <source>
        <dbReference type="EMBL" id="GBN09707.1"/>
    </source>
</evidence>
<reference evidence="2 3" key="1">
    <citation type="journal article" date="2019" name="Sci. Rep.">
        <title>Orb-weaving spider Araneus ventricosus genome elucidates the spidroin gene catalogue.</title>
        <authorList>
            <person name="Kono N."/>
            <person name="Nakamura H."/>
            <person name="Ohtoshi R."/>
            <person name="Moran D.A.P."/>
            <person name="Shinohara A."/>
            <person name="Yoshida Y."/>
            <person name="Fujiwara M."/>
            <person name="Mori M."/>
            <person name="Tomita M."/>
            <person name="Arakawa K."/>
        </authorList>
    </citation>
    <scope>NUCLEOTIDE SEQUENCE [LARGE SCALE GENOMIC DNA]</scope>
</reference>
<evidence type="ECO:0008006" key="4">
    <source>
        <dbReference type="Google" id="ProtNLM"/>
    </source>
</evidence>
<dbReference type="AlphaFoldDB" id="A0A4Y2L7B8"/>